<organism evidence="2 3">
    <name type="scientific">Caenorhabditis remanei</name>
    <name type="common">Caenorhabditis vulgaris</name>
    <dbReference type="NCBI Taxonomy" id="31234"/>
    <lineage>
        <taxon>Eukaryota</taxon>
        <taxon>Metazoa</taxon>
        <taxon>Ecdysozoa</taxon>
        <taxon>Nematoda</taxon>
        <taxon>Chromadorea</taxon>
        <taxon>Rhabditida</taxon>
        <taxon>Rhabditina</taxon>
        <taxon>Rhabditomorpha</taxon>
        <taxon>Rhabditoidea</taxon>
        <taxon>Rhabditidae</taxon>
        <taxon>Peloderinae</taxon>
        <taxon>Caenorhabditis</taxon>
    </lineage>
</organism>
<dbReference type="Pfam" id="PF01827">
    <property type="entry name" value="FTH"/>
    <property type="match status" value="1"/>
</dbReference>
<evidence type="ECO:0000313" key="3">
    <source>
        <dbReference type="Proteomes" id="UP000483820"/>
    </source>
</evidence>
<reference evidence="2 3" key="1">
    <citation type="submission" date="2019-12" db="EMBL/GenBank/DDBJ databases">
        <title>Chromosome-level assembly of the Caenorhabditis remanei genome.</title>
        <authorList>
            <person name="Teterina A.A."/>
            <person name="Willis J.H."/>
            <person name="Phillips P.C."/>
        </authorList>
    </citation>
    <scope>NUCLEOTIDE SEQUENCE [LARGE SCALE GENOMIC DNA]</scope>
    <source>
        <strain evidence="2 3">PX506</strain>
        <tissue evidence="2">Whole organism</tissue>
    </source>
</reference>
<dbReference type="KEGG" id="crq:GCK72_021121"/>
<dbReference type="RefSeq" id="XP_053582944.1">
    <property type="nucleotide sequence ID" value="XM_053734031.1"/>
</dbReference>
<dbReference type="CTD" id="78777115"/>
<dbReference type="AlphaFoldDB" id="A0A6A5GH94"/>
<comment type="caution">
    <text evidence="2">The sequence shown here is derived from an EMBL/GenBank/DDBJ whole genome shotgun (WGS) entry which is preliminary data.</text>
</comment>
<dbReference type="PANTHER" id="PTHR23014">
    <property type="entry name" value="F-BOX A PROTEIN"/>
    <property type="match status" value="1"/>
</dbReference>
<accession>A0A6A5GH94</accession>
<name>A0A6A5GH94_CAERE</name>
<gene>
    <name evidence="2" type="ORF">GCK72_021121</name>
</gene>
<protein>
    <recommendedName>
        <fullName evidence="1">DUF38 domain-containing protein</fullName>
    </recommendedName>
</protein>
<sequence>MEILPYLDAECLENIHIHRNAGLNEECTIELDELSKTEQWSKAKRLWITKSTVRMSIQDMNILNFEIIDITVETMSQEDINYCRKNLTRPSVIWNFQIRIKNCATADFLAALGEPYRVVSNIKYIWYFRIGNTRRYLHVMLGHVPLQAAGRLQFTNISRFDTPFF</sequence>
<dbReference type="GeneID" id="78777115"/>
<dbReference type="EMBL" id="WUAV01000005">
    <property type="protein sequence ID" value="KAF1754558.1"/>
    <property type="molecule type" value="Genomic_DNA"/>
</dbReference>
<evidence type="ECO:0000313" key="2">
    <source>
        <dbReference type="EMBL" id="KAF1754558.1"/>
    </source>
</evidence>
<proteinExistence type="predicted"/>
<feature type="domain" description="DUF38" evidence="1">
    <location>
        <begin position="1"/>
        <end position="107"/>
    </location>
</feature>
<evidence type="ECO:0000259" key="1">
    <source>
        <dbReference type="Pfam" id="PF01827"/>
    </source>
</evidence>
<dbReference type="InterPro" id="IPR002900">
    <property type="entry name" value="DUF38/FTH_CAE_spp"/>
</dbReference>
<dbReference type="PANTHER" id="PTHR23014:SF1">
    <property type="entry name" value="DUF38 DOMAIN-CONTAINING PROTEIN-RELATED"/>
    <property type="match status" value="1"/>
</dbReference>
<dbReference type="Proteomes" id="UP000483820">
    <property type="component" value="Chromosome V"/>
</dbReference>